<feature type="transmembrane region" description="Helical" evidence="1">
    <location>
        <begin position="245"/>
        <end position="264"/>
    </location>
</feature>
<name>A0A8H9L4N6_9MICO</name>
<keyword evidence="1" id="KW-0472">Membrane</keyword>
<dbReference type="AlphaFoldDB" id="A0A8H9L4N6"/>
<sequence>MTPRAGVRFRDLAAAELRKAVTLPAVRAAVLGTVAGSAGLAALNAVGARGALGAGAAGAGPVPSAFDIAYTAAPLGAAGAVVLGVVAMSSEYAASSADAGGGRQVTATLTAAPGRLGVLGAKALVVALVVATTAVLAIGACRAVATLVLGDAAAEAVGLREAVLRTAGAALYWTLTALIALAVTVLTRGGTLPLVLLVANGSLVSFSLLLSRVTPWAYWLPDLAGRRLYGGLTTVPGGPDAVTGAWVMTAWTAALLAVAGLVLARRDA</sequence>
<accession>A0A8H9L4N6</accession>
<comment type="caution">
    <text evidence="2">The sequence shown here is derived from an EMBL/GenBank/DDBJ whole genome shotgun (WGS) entry which is preliminary data.</text>
</comment>
<evidence type="ECO:0008006" key="4">
    <source>
        <dbReference type="Google" id="ProtNLM"/>
    </source>
</evidence>
<keyword evidence="1" id="KW-1133">Transmembrane helix</keyword>
<dbReference type="RefSeq" id="WP_171105142.1">
    <property type="nucleotide sequence ID" value="NZ_BMPT01000005.1"/>
</dbReference>
<protein>
    <recommendedName>
        <fullName evidence="4">ABC-2 type transport system permease protein</fullName>
    </recommendedName>
</protein>
<organism evidence="2 3">
    <name type="scientific">Promicromonospora citrea</name>
    <dbReference type="NCBI Taxonomy" id="43677"/>
    <lineage>
        <taxon>Bacteria</taxon>
        <taxon>Bacillati</taxon>
        <taxon>Actinomycetota</taxon>
        <taxon>Actinomycetes</taxon>
        <taxon>Micrococcales</taxon>
        <taxon>Promicromonosporaceae</taxon>
        <taxon>Promicromonospora</taxon>
    </lineage>
</organism>
<feature type="transmembrane region" description="Helical" evidence="1">
    <location>
        <begin position="194"/>
        <end position="219"/>
    </location>
</feature>
<proteinExistence type="predicted"/>
<evidence type="ECO:0000313" key="2">
    <source>
        <dbReference type="EMBL" id="GGM21240.1"/>
    </source>
</evidence>
<keyword evidence="1" id="KW-0812">Transmembrane</keyword>
<dbReference type="Proteomes" id="UP000655589">
    <property type="component" value="Unassembled WGS sequence"/>
</dbReference>
<keyword evidence="3" id="KW-1185">Reference proteome</keyword>
<dbReference type="EMBL" id="BMPT01000005">
    <property type="protein sequence ID" value="GGM21240.1"/>
    <property type="molecule type" value="Genomic_DNA"/>
</dbReference>
<feature type="transmembrane region" description="Helical" evidence="1">
    <location>
        <begin position="123"/>
        <end position="149"/>
    </location>
</feature>
<reference evidence="2" key="1">
    <citation type="journal article" date="2014" name="Int. J. Syst. Evol. Microbiol.">
        <title>Complete genome sequence of Corynebacterium casei LMG S-19264T (=DSM 44701T), isolated from a smear-ripened cheese.</title>
        <authorList>
            <consortium name="US DOE Joint Genome Institute (JGI-PGF)"/>
            <person name="Walter F."/>
            <person name="Albersmeier A."/>
            <person name="Kalinowski J."/>
            <person name="Ruckert C."/>
        </authorList>
    </citation>
    <scope>NUCLEOTIDE SEQUENCE</scope>
    <source>
        <strain evidence="2">JCM 3051</strain>
    </source>
</reference>
<evidence type="ECO:0000256" key="1">
    <source>
        <dbReference type="SAM" id="Phobius"/>
    </source>
</evidence>
<reference evidence="2" key="2">
    <citation type="submission" date="2020-09" db="EMBL/GenBank/DDBJ databases">
        <authorList>
            <person name="Sun Q."/>
            <person name="Ohkuma M."/>
        </authorList>
    </citation>
    <scope>NUCLEOTIDE SEQUENCE</scope>
    <source>
        <strain evidence="2">JCM 3051</strain>
    </source>
</reference>
<evidence type="ECO:0000313" key="3">
    <source>
        <dbReference type="Proteomes" id="UP000655589"/>
    </source>
</evidence>
<feature type="transmembrane region" description="Helical" evidence="1">
    <location>
        <begin position="169"/>
        <end position="187"/>
    </location>
</feature>
<gene>
    <name evidence="2" type="ORF">GCM10010102_16190</name>
</gene>